<evidence type="ECO:0000313" key="4">
    <source>
        <dbReference type="Proteomes" id="UP001260072"/>
    </source>
</evidence>
<feature type="transmembrane region" description="Helical" evidence="2">
    <location>
        <begin position="490"/>
        <end position="511"/>
    </location>
</feature>
<sequence>MPHQTHPAASDVRRWPSDPAMLVDTTRCPSCFSQLFRTVCDTCGLRLDVPLAAEALAAGARVRDAEAERQVVLSRMRAQQAAAAARPVPPPPPAVAAPVVDAVPAPLAPPLPPAAPPLQPVSHPPATAPQVAPPQGETPLRARRSGVQVLLLTLGVVLLSVAAVVFLLVAYLIATLEVRSVVIAVASVPVLGVAWLLRARGLPGTAEGVAALAVVLLILDVWIVQANDLFLSDRVDAPGYWGTALLVLAALLAAARLVTAVRVTGIAAAVLAPTGLGIFMYGIAPRGESATGVWLGGLAVLLAGAAARFGRASIERTLLVSAGLVGGATALVAAPWALGGTEWGATWALAGVAGGWLVMLVALRARSTDAWPRLAPLAAALAGIAAAAAPALGAAIELDERDALWAAPTSAAVIACLAAAAARLRASWFRDGFTAFVASGTTAMVAAVPALLVTALAGASLATVPFRAWTLDATAPRPGDDGLIGELDRVATGAVLAPAALGVAAAIAFLLLGRLRRLGAVPAALLGTAAVAAALTAPTPLAIAALLVGTALVALALAAVGLLRRVPGAVSVLAVFGMGSAVAAWALSHGSAGLWWWVVPVVLGLAIAGRMLTRRIWSSASRPLAVGHAAAAAAIVALAGFSLPAWSAAAGSALASPWDRGAFVGGLVAALALAGVAAVRPLGRGDRSAIAVPLLAAALVGSLAAASSTIASRFAVPDLDALPLGDVVGWVPATALVLVGLLWLRSPVPGLRMAFAAATPIALGLAGASVVAAYGSAASVVHGVAGAALLAAGLAHVLLPNASGVRAAWASAIGPVAIVAFTATFLPPSAPEQTWLALLILTPLPMLIAALWGDPVGGDSPARHLSWLSLPLAVGAVWTRFAADGVRDVEAYTLPLAVGLGVAGALLMWRRPAGATTAVGRTAVLGAAAVIAVLPSISAASGSELRALLLVSIGTVVLLAGLALPDAVRGVPLRLLVVTAGWAAVTGGAVVRGTAIATGASGALVPEVWSAAALAVGAIAAFAWSRTEPRPTTLAEWGLAASVTLASVPTFAAILDDDLPDLRAGLLLASLAAVHVASVAVRTKPLSGPILRWTTLGVLVLGALVVIAASTVDPFDLVTVPVGLGLIAAGAIDLTRRPGLGSWPALGPGLAVVLLPALLADWTDPQLWRVVGLGVAAVAAVVVGTVLRLQAPVLLGGAVLLVHALTQLWPWISALYEAVWWWLWLGLAGALLVVIAATYERQVRLARGAARTIAALR</sequence>
<feature type="transmembrane region" description="Helical" evidence="2">
    <location>
        <begin position="433"/>
        <end position="457"/>
    </location>
</feature>
<keyword evidence="4" id="KW-1185">Reference proteome</keyword>
<proteinExistence type="predicted"/>
<feature type="transmembrane region" description="Helical" evidence="2">
    <location>
        <begin position="375"/>
        <end position="396"/>
    </location>
</feature>
<evidence type="ECO:0000256" key="1">
    <source>
        <dbReference type="SAM" id="MobiDB-lite"/>
    </source>
</evidence>
<feature type="compositionally biased region" description="Pro residues" evidence="1">
    <location>
        <begin position="114"/>
        <end position="127"/>
    </location>
</feature>
<dbReference type="RefSeq" id="WP_310520645.1">
    <property type="nucleotide sequence ID" value="NZ_BAABBS010000002.1"/>
</dbReference>
<name>A0ABU1FKW5_9MICO</name>
<keyword evidence="2" id="KW-1133">Transmembrane helix</keyword>
<feature type="transmembrane region" description="Helical" evidence="2">
    <location>
        <begin position="1193"/>
        <end position="1212"/>
    </location>
</feature>
<feature type="transmembrane region" description="Helical" evidence="2">
    <location>
        <begin position="661"/>
        <end position="679"/>
    </location>
</feature>
<feature type="transmembrane region" description="Helical" evidence="2">
    <location>
        <begin position="1218"/>
        <end position="1239"/>
    </location>
</feature>
<feature type="transmembrane region" description="Helical" evidence="2">
    <location>
        <begin position="209"/>
        <end position="227"/>
    </location>
</feature>
<feature type="region of interest" description="Disordered" evidence="1">
    <location>
        <begin position="114"/>
        <end position="138"/>
    </location>
</feature>
<feature type="transmembrane region" description="Helical" evidence="2">
    <location>
        <begin position="975"/>
        <end position="996"/>
    </location>
</feature>
<organism evidence="3 4">
    <name type="scientific">Agromyces indicus</name>
    <dbReference type="NCBI Taxonomy" id="758919"/>
    <lineage>
        <taxon>Bacteria</taxon>
        <taxon>Bacillati</taxon>
        <taxon>Actinomycetota</taxon>
        <taxon>Actinomycetes</taxon>
        <taxon>Micrococcales</taxon>
        <taxon>Microbacteriaceae</taxon>
        <taxon>Agromyces</taxon>
    </lineage>
</organism>
<dbReference type="InterPro" id="IPR058062">
    <property type="entry name" value="SCO7613_C"/>
</dbReference>
<feature type="transmembrane region" description="Helical" evidence="2">
    <location>
        <begin position="317"/>
        <end position="338"/>
    </location>
</feature>
<accession>A0ABU1FKW5</accession>
<feature type="transmembrane region" description="Helical" evidence="2">
    <location>
        <begin position="780"/>
        <end position="800"/>
    </location>
</feature>
<feature type="transmembrane region" description="Helical" evidence="2">
    <location>
        <begin position="518"/>
        <end position="535"/>
    </location>
</feature>
<gene>
    <name evidence="3" type="ORF">RH861_08525</name>
</gene>
<feature type="transmembrane region" description="Helical" evidence="2">
    <location>
        <begin position="570"/>
        <end position="588"/>
    </location>
</feature>
<feature type="transmembrane region" description="Helical" evidence="2">
    <location>
        <begin position="624"/>
        <end position="649"/>
    </location>
</feature>
<feature type="transmembrane region" description="Helical" evidence="2">
    <location>
        <begin position="889"/>
        <end position="909"/>
    </location>
</feature>
<feature type="transmembrane region" description="Helical" evidence="2">
    <location>
        <begin position="1093"/>
        <end position="1112"/>
    </location>
</feature>
<feature type="transmembrane region" description="Helical" evidence="2">
    <location>
        <begin position="1118"/>
        <end position="1135"/>
    </location>
</feature>
<feature type="transmembrane region" description="Helical" evidence="2">
    <location>
        <begin position="594"/>
        <end position="612"/>
    </location>
</feature>
<feature type="transmembrane region" description="Helical" evidence="2">
    <location>
        <begin position="833"/>
        <end position="853"/>
    </location>
</feature>
<evidence type="ECO:0000256" key="2">
    <source>
        <dbReference type="SAM" id="Phobius"/>
    </source>
</evidence>
<feature type="transmembrane region" description="Helical" evidence="2">
    <location>
        <begin position="344"/>
        <end position="363"/>
    </location>
</feature>
<feature type="transmembrane region" description="Helical" evidence="2">
    <location>
        <begin position="727"/>
        <end position="744"/>
    </location>
</feature>
<feature type="transmembrane region" description="Helical" evidence="2">
    <location>
        <begin position="402"/>
        <end position="421"/>
    </location>
</feature>
<reference evidence="4" key="1">
    <citation type="submission" date="2023-07" db="EMBL/GenBank/DDBJ databases">
        <title>Description of three actinobacteria isolated from air of manufacturing shop in a pharmaceutical factory.</title>
        <authorList>
            <person name="Zhang D.-F."/>
        </authorList>
    </citation>
    <scope>NUCLEOTIDE SEQUENCE [LARGE SCALE GENOMIC DNA]</scope>
    <source>
        <strain evidence="4">CCTCC AB 2011122</strain>
    </source>
</reference>
<feature type="transmembrane region" description="Helical" evidence="2">
    <location>
        <begin position="1166"/>
        <end position="1186"/>
    </location>
</feature>
<keyword evidence="2" id="KW-0812">Transmembrane</keyword>
<dbReference type="NCBIfam" id="NF047321">
    <property type="entry name" value="SCO7613_CTERM"/>
    <property type="match status" value="1"/>
</dbReference>
<feature type="transmembrane region" description="Helical" evidence="2">
    <location>
        <begin position="947"/>
        <end position="968"/>
    </location>
</feature>
<dbReference type="EMBL" id="JAVKGS010000002">
    <property type="protein sequence ID" value="MDR5692106.1"/>
    <property type="molecule type" value="Genomic_DNA"/>
</dbReference>
<protein>
    <submittedName>
        <fullName evidence="3">Uncharacterized protein</fullName>
    </submittedName>
</protein>
<comment type="caution">
    <text evidence="3">The sequence shown here is derived from an EMBL/GenBank/DDBJ whole genome shotgun (WGS) entry which is preliminary data.</text>
</comment>
<evidence type="ECO:0000313" key="3">
    <source>
        <dbReference type="EMBL" id="MDR5692106.1"/>
    </source>
</evidence>
<feature type="transmembrane region" description="Helical" evidence="2">
    <location>
        <begin position="1062"/>
        <end position="1081"/>
    </location>
</feature>
<feature type="transmembrane region" description="Helical" evidence="2">
    <location>
        <begin position="865"/>
        <end position="883"/>
    </location>
</feature>
<feature type="transmembrane region" description="Helical" evidence="2">
    <location>
        <begin position="149"/>
        <end position="174"/>
    </location>
</feature>
<feature type="transmembrane region" description="Helical" evidence="2">
    <location>
        <begin position="807"/>
        <end position="827"/>
    </location>
</feature>
<feature type="transmembrane region" description="Helical" evidence="2">
    <location>
        <begin position="541"/>
        <end position="563"/>
    </location>
</feature>
<feature type="transmembrane region" description="Helical" evidence="2">
    <location>
        <begin position="751"/>
        <end position="774"/>
    </location>
</feature>
<feature type="transmembrane region" description="Helical" evidence="2">
    <location>
        <begin position="1037"/>
        <end position="1056"/>
    </location>
</feature>
<feature type="transmembrane region" description="Helical" evidence="2">
    <location>
        <begin position="180"/>
        <end position="197"/>
    </location>
</feature>
<feature type="transmembrane region" description="Helical" evidence="2">
    <location>
        <begin position="239"/>
        <end position="258"/>
    </location>
</feature>
<feature type="transmembrane region" description="Helical" evidence="2">
    <location>
        <begin position="265"/>
        <end position="284"/>
    </location>
</feature>
<feature type="transmembrane region" description="Helical" evidence="2">
    <location>
        <begin position="691"/>
        <end position="715"/>
    </location>
</feature>
<feature type="transmembrane region" description="Helical" evidence="2">
    <location>
        <begin position="290"/>
        <end position="310"/>
    </location>
</feature>
<feature type="transmembrane region" description="Helical" evidence="2">
    <location>
        <begin position="1142"/>
        <end position="1160"/>
    </location>
</feature>
<feature type="transmembrane region" description="Helical" evidence="2">
    <location>
        <begin position="921"/>
        <end position="941"/>
    </location>
</feature>
<feature type="transmembrane region" description="Helical" evidence="2">
    <location>
        <begin position="1008"/>
        <end position="1025"/>
    </location>
</feature>
<dbReference type="Proteomes" id="UP001260072">
    <property type="component" value="Unassembled WGS sequence"/>
</dbReference>
<keyword evidence="2" id="KW-0472">Membrane</keyword>